<dbReference type="InterPro" id="IPR036909">
    <property type="entry name" value="Cyt_c-like_dom_sf"/>
</dbReference>
<dbReference type="PANTHER" id="PTHR33751:SF1">
    <property type="entry name" value="CBB3-TYPE CYTOCHROME C OXIDASE SUBUNIT FIXP"/>
    <property type="match status" value="1"/>
</dbReference>
<comment type="caution">
    <text evidence="7">The sequence shown here is derived from an EMBL/GenBank/DDBJ whole genome shotgun (WGS) entry which is preliminary data.</text>
</comment>
<keyword evidence="3 4" id="KW-0408">Iron</keyword>
<keyword evidence="2 4" id="KW-0479">Metal-binding</keyword>
<dbReference type="SUPFAM" id="SSF46626">
    <property type="entry name" value="Cytochrome c"/>
    <property type="match status" value="1"/>
</dbReference>
<dbReference type="InterPro" id="IPR038414">
    <property type="entry name" value="CcoP_N_sf"/>
</dbReference>
<dbReference type="InterPro" id="IPR009056">
    <property type="entry name" value="Cyt_c-like_dom"/>
</dbReference>
<evidence type="ECO:0000256" key="4">
    <source>
        <dbReference type="PROSITE-ProRule" id="PRU00433"/>
    </source>
</evidence>
<proteinExistence type="predicted"/>
<evidence type="ECO:0000256" key="1">
    <source>
        <dbReference type="ARBA" id="ARBA00022617"/>
    </source>
</evidence>
<gene>
    <name evidence="7" type="ORF">GGR27_001058</name>
</gene>
<keyword evidence="8" id="KW-1185">Reference proteome</keyword>
<protein>
    <submittedName>
        <fullName evidence="7">Cytochrome c oxidase cbb3-type subunit 3</fullName>
    </submittedName>
</protein>
<keyword evidence="5" id="KW-0472">Membrane</keyword>
<sequence>MNYFDLPGLLLQSTTVTAPVATGSFLPGFSPPELVVLATGLFVFLAAAVYLIHLGDSFMVLRRIQLLEKYHPEVLQTLGVPIPEEVLEPWYQSLYKRLTDDVPIAEEAIILLDHSYDGVRELDNNLPPWWTGLFYITIAIAPVYIWFVHFSGFDQTQGEEYATEMQVSEEAVKAFVSTQANAVDESNVTLLAENNALEKGRLIFEGKCSPCHGTLGEGGIGPNLTDEFWIHGGSITDVFKTIKYGVPEKGMIAWQKEMSASAMQEVSSYIITLVGTDPPNAKEAQGELYTEGEKSK</sequence>
<dbReference type="Pfam" id="PF13442">
    <property type="entry name" value="Cytochrome_CBB3"/>
    <property type="match status" value="1"/>
</dbReference>
<feature type="transmembrane region" description="Helical" evidence="5">
    <location>
        <begin position="129"/>
        <end position="147"/>
    </location>
</feature>
<reference evidence="7 8" key="1">
    <citation type="submission" date="2020-03" db="EMBL/GenBank/DDBJ databases">
        <title>Genomic Encyclopedia of Type Strains, Phase IV (KMG-IV): sequencing the most valuable type-strain genomes for metagenomic binning, comparative biology and taxonomic classification.</title>
        <authorList>
            <person name="Goeker M."/>
        </authorList>
    </citation>
    <scope>NUCLEOTIDE SEQUENCE [LARGE SCALE GENOMIC DNA]</scope>
    <source>
        <strain evidence="7 8">DSM 105096</strain>
    </source>
</reference>
<dbReference type="EMBL" id="JAATJH010000001">
    <property type="protein sequence ID" value="NJC25577.1"/>
    <property type="molecule type" value="Genomic_DNA"/>
</dbReference>
<dbReference type="PROSITE" id="PS51007">
    <property type="entry name" value="CYTC"/>
    <property type="match status" value="1"/>
</dbReference>
<feature type="transmembrane region" description="Helical" evidence="5">
    <location>
        <begin position="34"/>
        <end position="54"/>
    </location>
</feature>
<keyword evidence="5" id="KW-0812">Transmembrane</keyword>
<evidence type="ECO:0000256" key="5">
    <source>
        <dbReference type="SAM" id="Phobius"/>
    </source>
</evidence>
<dbReference type="InterPro" id="IPR032858">
    <property type="entry name" value="CcoP_N"/>
</dbReference>
<name>A0ABX0X9W6_9BACT</name>
<keyword evidence="5" id="KW-1133">Transmembrane helix</keyword>
<evidence type="ECO:0000313" key="7">
    <source>
        <dbReference type="EMBL" id="NJC25577.1"/>
    </source>
</evidence>
<accession>A0ABX0X9W6</accession>
<dbReference type="RefSeq" id="WP_168036326.1">
    <property type="nucleotide sequence ID" value="NZ_JAATJH010000001.1"/>
</dbReference>
<feature type="domain" description="Cytochrome c" evidence="6">
    <location>
        <begin position="195"/>
        <end position="274"/>
    </location>
</feature>
<dbReference type="InterPro" id="IPR050597">
    <property type="entry name" value="Cytochrome_c_Oxidase_Subunit"/>
</dbReference>
<evidence type="ECO:0000256" key="2">
    <source>
        <dbReference type="ARBA" id="ARBA00022723"/>
    </source>
</evidence>
<organism evidence="7 8">
    <name type="scientific">Neolewinella antarctica</name>
    <dbReference type="NCBI Taxonomy" id="442734"/>
    <lineage>
        <taxon>Bacteria</taxon>
        <taxon>Pseudomonadati</taxon>
        <taxon>Bacteroidota</taxon>
        <taxon>Saprospiria</taxon>
        <taxon>Saprospirales</taxon>
        <taxon>Lewinellaceae</taxon>
        <taxon>Neolewinella</taxon>
    </lineage>
</organism>
<evidence type="ECO:0000256" key="3">
    <source>
        <dbReference type="ARBA" id="ARBA00023004"/>
    </source>
</evidence>
<evidence type="ECO:0000259" key="6">
    <source>
        <dbReference type="PROSITE" id="PS51007"/>
    </source>
</evidence>
<keyword evidence="1 4" id="KW-0349">Heme</keyword>
<dbReference type="Pfam" id="PF14715">
    <property type="entry name" value="FixP_N"/>
    <property type="match status" value="1"/>
</dbReference>
<evidence type="ECO:0000313" key="8">
    <source>
        <dbReference type="Proteomes" id="UP000770785"/>
    </source>
</evidence>
<dbReference type="Gene3D" id="1.10.760.10">
    <property type="entry name" value="Cytochrome c-like domain"/>
    <property type="match status" value="1"/>
</dbReference>
<dbReference type="Gene3D" id="6.10.280.130">
    <property type="match status" value="1"/>
</dbReference>
<dbReference type="Proteomes" id="UP000770785">
    <property type="component" value="Unassembled WGS sequence"/>
</dbReference>
<dbReference type="PANTHER" id="PTHR33751">
    <property type="entry name" value="CBB3-TYPE CYTOCHROME C OXIDASE SUBUNIT FIXP"/>
    <property type="match status" value="1"/>
</dbReference>